<evidence type="ECO:0000256" key="3">
    <source>
        <dbReference type="SAM" id="Phobius"/>
    </source>
</evidence>
<evidence type="ECO:0000256" key="2">
    <source>
        <dbReference type="ARBA" id="ARBA00008164"/>
    </source>
</evidence>
<dbReference type="EMBL" id="EU819141">
    <property type="protein sequence ID" value="ACF06924.1"/>
    <property type="molecule type" value="Genomic_DNA"/>
</dbReference>
<proteinExistence type="inferred from homology"/>
<dbReference type="GO" id="GO:0005886">
    <property type="term" value="C:plasma membrane"/>
    <property type="evidence" value="ECO:0007669"/>
    <property type="project" value="UniProtKB-ARBA"/>
</dbReference>
<protein>
    <submittedName>
        <fullName evidence="5">HflC protein</fullName>
    </submittedName>
</protein>
<dbReference type="CDD" id="cd08829">
    <property type="entry name" value="SPFH_paraslipin"/>
    <property type="match status" value="1"/>
</dbReference>
<feature type="domain" description="Band 7" evidence="4">
    <location>
        <begin position="34"/>
        <end position="192"/>
    </location>
</feature>
<dbReference type="PRINTS" id="PR00721">
    <property type="entry name" value="STOMATIN"/>
</dbReference>
<keyword evidence="3" id="KW-0472">Membrane</keyword>
<evidence type="ECO:0000256" key="1">
    <source>
        <dbReference type="ARBA" id="ARBA00004167"/>
    </source>
</evidence>
<evidence type="ECO:0000259" key="4">
    <source>
        <dbReference type="SMART" id="SM00244"/>
    </source>
</evidence>
<evidence type="ECO:0000313" key="5">
    <source>
        <dbReference type="EMBL" id="ACF06924.1"/>
    </source>
</evidence>
<dbReference type="SMART" id="SM00244">
    <property type="entry name" value="PHB"/>
    <property type="match status" value="1"/>
</dbReference>
<comment type="similarity">
    <text evidence="2">Belongs to the band 7/mec-2 family.</text>
</comment>
<dbReference type="AlphaFoldDB" id="B3VUJ2"/>
<dbReference type="InterPro" id="IPR001107">
    <property type="entry name" value="Band_7"/>
</dbReference>
<sequence length="301" mass="32895">MGRKFMDFEATLSQLGQNGFLIALAIIILVVLFKGVRIVPQSEKFVVERFGRLKSVLGPGLNFIVPFLDRVRHRVSVLERQLPTNSQDAITSDNVLVKVDTSVFYRITEPAKTVYRIRDVDAAISTTVAGIVRAEIGQMELDEVQSNRSELINAIKSAIEVAVDDWGVEVTRAELLDVNLDRATQDAMLQQLNAERARRAQVTEAEGYKRAVELNADAELYSAEQAAKARRVQADAEAYATGVVARAIAKNGVEAAQYQVALKQVEALTALGGGEGKQTILVPSNAMDAFADAFKMLKGSK</sequence>
<dbReference type="GO" id="GO:0098552">
    <property type="term" value="C:side of membrane"/>
    <property type="evidence" value="ECO:0007669"/>
    <property type="project" value="UniProtKB-ARBA"/>
</dbReference>
<organism evidence="5">
    <name type="scientific">uncultured Roseobacter sp</name>
    <dbReference type="NCBI Taxonomy" id="114847"/>
    <lineage>
        <taxon>Bacteria</taxon>
        <taxon>Pseudomonadati</taxon>
        <taxon>Pseudomonadota</taxon>
        <taxon>Alphaproteobacteria</taxon>
        <taxon>Rhodobacterales</taxon>
        <taxon>Roseobacteraceae</taxon>
        <taxon>Roseobacter</taxon>
        <taxon>environmental samples</taxon>
    </lineage>
</organism>
<dbReference type="FunFam" id="3.30.479.30:FF:000004">
    <property type="entry name" value="Putative membrane protease family, stomatin"/>
    <property type="match status" value="1"/>
</dbReference>
<dbReference type="PANTHER" id="PTHR43327:SF10">
    <property type="entry name" value="STOMATIN-LIKE PROTEIN 2, MITOCHONDRIAL"/>
    <property type="match status" value="1"/>
</dbReference>
<dbReference type="SUPFAM" id="SSF117892">
    <property type="entry name" value="Band 7/SPFH domain"/>
    <property type="match status" value="1"/>
</dbReference>
<dbReference type="InterPro" id="IPR001972">
    <property type="entry name" value="Stomatin_HflK_fam"/>
</dbReference>
<dbReference type="PANTHER" id="PTHR43327">
    <property type="entry name" value="STOMATIN-LIKE PROTEIN 2, MITOCHONDRIAL"/>
    <property type="match status" value="1"/>
</dbReference>
<dbReference type="Pfam" id="PF01145">
    <property type="entry name" value="Band_7"/>
    <property type="match status" value="1"/>
</dbReference>
<accession>B3VUJ2</accession>
<dbReference type="InterPro" id="IPR036013">
    <property type="entry name" value="Band_7/SPFH_dom_sf"/>
</dbReference>
<dbReference type="Gene3D" id="3.30.479.30">
    <property type="entry name" value="Band 7 domain"/>
    <property type="match status" value="1"/>
</dbReference>
<feature type="transmembrane region" description="Helical" evidence="3">
    <location>
        <begin position="20"/>
        <end position="39"/>
    </location>
</feature>
<comment type="subcellular location">
    <subcellularLocation>
        <location evidence="1">Membrane</location>
        <topology evidence="1">Single-pass membrane protein</topology>
    </subcellularLocation>
</comment>
<reference evidence="5" key="1">
    <citation type="submission" date="2008-06" db="EMBL/GenBank/DDBJ databases">
        <title>Investigation of the impact of ocean acidification on diversity of Alphaproteobacteria in a coastal mesocosm.</title>
        <authorList>
            <person name="Gilbert J.A."/>
            <person name="Craven S."/>
            <person name="Sotres-Fernandez A."/>
            <person name="Munn C."/>
            <person name="Joint I."/>
        </authorList>
    </citation>
    <scope>NUCLEOTIDE SEQUENCE</scope>
</reference>
<keyword evidence="3" id="KW-0812">Transmembrane</keyword>
<dbReference type="InterPro" id="IPR050710">
    <property type="entry name" value="Band7/mec-2_domain"/>
</dbReference>
<name>B3VUJ2_9RHOB</name>
<keyword evidence="3" id="KW-1133">Transmembrane helix</keyword>